<dbReference type="AlphaFoldDB" id="A0A1G1ZGV7"/>
<keyword evidence="1" id="KW-0812">Transmembrane</keyword>
<gene>
    <name evidence="2" type="ORF">A3B92_03435</name>
</gene>
<evidence type="ECO:0000256" key="1">
    <source>
        <dbReference type="SAM" id="Phobius"/>
    </source>
</evidence>
<protein>
    <submittedName>
        <fullName evidence="2">Uncharacterized protein</fullName>
    </submittedName>
</protein>
<keyword evidence="1" id="KW-1133">Transmembrane helix</keyword>
<evidence type="ECO:0000313" key="3">
    <source>
        <dbReference type="Proteomes" id="UP000177960"/>
    </source>
</evidence>
<sequence>MTRLLKQFLYGTFYLVILAAVGWGIYSFEFKPAPSCFDNQQNGGEVGVDCGGDCVACEIKNLRRLEVQSAQLFENDRLYSVSMKIHNPNETLGAGFFEYRVQFFDKDSRLLKEAKNNSFIYAGETKQIVEAGISVTNGFPSRAAIAINEETAIWVPAEEFSEPDYELKETSSVLEGNQAAVSGAIKNPNNFLIKKIEITAFLRDNFGARTGISKTELSNMEPFEERPFIIFIPVSKSLYGQIDLKATEVFAEILK</sequence>
<reference evidence="2 3" key="1">
    <citation type="journal article" date="2016" name="Nat. Commun.">
        <title>Thousands of microbial genomes shed light on interconnected biogeochemical processes in an aquifer system.</title>
        <authorList>
            <person name="Anantharaman K."/>
            <person name="Brown C.T."/>
            <person name="Hug L.A."/>
            <person name="Sharon I."/>
            <person name="Castelle C.J."/>
            <person name="Probst A.J."/>
            <person name="Thomas B.C."/>
            <person name="Singh A."/>
            <person name="Wilkins M.J."/>
            <person name="Karaoz U."/>
            <person name="Brodie E.L."/>
            <person name="Williams K.H."/>
            <person name="Hubbard S.S."/>
            <person name="Banfield J.F."/>
        </authorList>
    </citation>
    <scope>NUCLEOTIDE SEQUENCE [LARGE SCALE GENOMIC DNA]</scope>
</reference>
<name>A0A1G1ZGV7_9BACT</name>
<keyword evidence="1" id="KW-0472">Membrane</keyword>
<feature type="transmembrane region" description="Helical" evidence="1">
    <location>
        <begin position="7"/>
        <end position="26"/>
    </location>
</feature>
<dbReference type="STRING" id="1798404.A3B92_03435"/>
<accession>A0A1G1ZGV7</accession>
<dbReference type="Proteomes" id="UP000177960">
    <property type="component" value="Unassembled WGS sequence"/>
</dbReference>
<organism evidence="2 3">
    <name type="scientific">Candidatus Harrisonbacteria bacterium RIFCSPHIGHO2_02_FULL_42_16</name>
    <dbReference type="NCBI Taxonomy" id="1798404"/>
    <lineage>
        <taxon>Bacteria</taxon>
        <taxon>Candidatus Harrisoniibacteriota</taxon>
    </lineage>
</organism>
<comment type="caution">
    <text evidence="2">The sequence shown here is derived from an EMBL/GenBank/DDBJ whole genome shotgun (WGS) entry which is preliminary data.</text>
</comment>
<dbReference type="EMBL" id="MHJG01000015">
    <property type="protein sequence ID" value="OGY63813.1"/>
    <property type="molecule type" value="Genomic_DNA"/>
</dbReference>
<proteinExistence type="predicted"/>
<evidence type="ECO:0000313" key="2">
    <source>
        <dbReference type="EMBL" id="OGY63813.1"/>
    </source>
</evidence>